<dbReference type="KEGG" id="ery:CP97_09340"/>
<sequence length="327" mass="36626">MTAISYHDTVNDLPEAVCWGNGPFSRQGWFALLEEAGLHPFVAVASDGDGAVCFPMMRGTRGLEPLMNWYAFTWAPCLPDAPSTRMLTELTREIAEKTHCISLRNLADEDVSTHLLEQAFRTTGWVVLREPCDINHVLRVQGRSYDQFLAGRPGNVRSTLKRKGKKISVRLTQAFDADDWSAYEDIYADSWKPAEGEPTLLCHFAQTESAAGRFRFAIAHHDDQAVAAQFWTVDGSTAYIHKLAHRQSATALSPGTTLTAALFKQVIDIDRVEMVDFGTGDQPYKRDWMEETRIRWQFTCLRPGAPQNWPTIAKAGIHKLVSRRGAG</sequence>
<dbReference type="RefSeq" id="WP_053106613.1">
    <property type="nucleotide sequence ID" value="NZ_CP011310.1"/>
</dbReference>
<dbReference type="AlphaFoldDB" id="A0A0H4VKD0"/>
<proteinExistence type="predicted"/>
<reference evidence="3" key="2">
    <citation type="submission" date="2015-04" db="EMBL/GenBank/DDBJ databases">
        <title>The complete genome sequence of Erythrobacter sp. s21-N3.</title>
        <authorList>
            <person name="Zhuang L."/>
            <person name="Liu Y."/>
            <person name="Shao Z."/>
        </authorList>
    </citation>
    <scope>NUCLEOTIDE SEQUENCE [LARGE SCALE GENOMIC DNA]</scope>
    <source>
        <strain evidence="3">s21-N3</strain>
    </source>
</reference>
<gene>
    <name evidence="2" type="ORF">CP97_09340</name>
</gene>
<accession>A0A0H4VKD0</accession>
<evidence type="ECO:0000313" key="2">
    <source>
        <dbReference type="EMBL" id="AKQ43336.2"/>
    </source>
</evidence>
<evidence type="ECO:0000259" key="1">
    <source>
        <dbReference type="Pfam" id="PF13480"/>
    </source>
</evidence>
<protein>
    <recommendedName>
        <fullName evidence="1">BioF2-like acetyltransferase domain-containing protein</fullName>
    </recommendedName>
</protein>
<dbReference type="Gene3D" id="3.40.630.30">
    <property type="match status" value="1"/>
</dbReference>
<dbReference type="InterPro" id="IPR016181">
    <property type="entry name" value="Acyl_CoA_acyltransferase"/>
</dbReference>
<reference evidence="2 3" key="1">
    <citation type="journal article" date="2015" name="Int. J. Syst. Evol. Microbiol.">
        <title>Erythrobacter atlanticus sp. nov., a bacterium from ocean sediment able to degrade polycyclic aromatic hydrocarbons.</title>
        <authorList>
            <person name="Zhuang L."/>
            <person name="Liu Y."/>
            <person name="Wang L."/>
            <person name="Wang W."/>
            <person name="Shao Z."/>
        </authorList>
    </citation>
    <scope>NUCLEOTIDE SEQUENCE [LARGE SCALE GENOMIC DNA]</scope>
    <source>
        <strain evidence="3">s21-N3</strain>
    </source>
</reference>
<dbReference type="InterPro" id="IPR038740">
    <property type="entry name" value="BioF2-like_GNAT_dom"/>
</dbReference>
<dbReference type="EMBL" id="CP011310">
    <property type="protein sequence ID" value="AKQ43336.2"/>
    <property type="molecule type" value="Genomic_DNA"/>
</dbReference>
<dbReference type="STRING" id="1648404.CP97_09340"/>
<dbReference type="Proteomes" id="UP000059113">
    <property type="component" value="Chromosome"/>
</dbReference>
<dbReference type="SUPFAM" id="SSF55729">
    <property type="entry name" value="Acyl-CoA N-acyltransferases (Nat)"/>
    <property type="match status" value="1"/>
</dbReference>
<feature type="domain" description="BioF2-like acetyltransferase" evidence="1">
    <location>
        <begin position="157"/>
        <end position="286"/>
    </location>
</feature>
<keyword evidence="3" id="KW-1185">Reference proteome</keyword>
<organism evidence="2 3">
    <name type="scientific">Aurantiacibacter atlanticus</name>
    <dbReference type="NCBI Taxonomy" id="1648404"/>
    <lineage>
        <taxon>Bacteria</taxon>
        <taxon>Pseudomonadati</taxon>
        <taxon>Pseudomonadota</taxon>
        <taxon>Alphaproteobacteria</taxon>
        <taxon>Sphingomonadales</taxon>
        <taxon>Erythrobacteraceae</taxon>
        <taxon>Aurantiacibacter</taxon>
    </lineage>
</organism>
<name>A0A0H4VKD0_9SPHN</name>
<dbReference type="Pfam" id="PF13480">
    <property type="entry name" value="Acetyltransf_6"/>
    <property type="match status" value="1"/>
</dbReference>
<evidence type="ECO:0000313" key="3">
    <source>
        <dbReference type="Proteomes" id="UP000059113"/>
    </source>
</evidence>